<evidence type="ECO:0000313" key="5">
    <source>
        <dbReference type="Proteomes" id="UP000018208"/>
    </source>
</evidence>
<dbReference type="Pfam" id="PF00227">
    <property type="entry name" value="Proteasome"/>
    <property type="match status" value="1"/>
</dbReference>
<dbReference type="VEuPathDB" id="GiardiaDB:SS50377_24216"/>
<dbReference type="GO" id="GO:0019773">
    <property type="term" value="C:proteasome core complex, alpha-subunit complex"/>
    <property type="evidence" value="ECO:0007669"/>
    <property type="project" value="InterPro"/>
</dbReference>
<dbReference type="EMBL" id="AUWU02000004">
    <property type="protein sequence ID" value="KAH0574265.1"/>
    <property type="molecule type" value="Genomic_DNA"/>
</dbReference>
<dbReference type="EMBL" id="KI546032">
    <property type="protein sequence ID" value="EST47861.1"/>
    <property type="molecule type" value="Genomic_DNA"/>
</dbReference>
<dbReference type="GO" id="GO:0006511">
    <property type="term" value="P:ubiquitin-dependent protein catabolic process"/>
    <property type="evidence" value="ECO:0007669"/>
    <property type="project" value="InterPro"/>
</dbReference>
<dbReference type="InterPro" id="IPR029055">
    <property type="entry name" value="Ntn_hydrolases_N"/>
</dbReference>
<dbReference type="InterPro" id="IPR050115">
    <property type="entry name" value="Proteasome_alpha"/>
</dbReference>
<dbReference type="Gene3D" id="3.60.20.10">
    <property type="entry name" value="Glutamine Phosphoribosylpyrophosphate, subunit 1, domain 1"/>
    <property type="match status" value="1"/>
</dbReference>
<feature type="domain" description="Proteasome alpha-type subunits" evidence="2">
    <location>
        <begin position="4"/>
        <end position="26"/>
    </location>
</feature>
<reference evidence="3 4" key="1">
    <citation type="journal article" date="2014" name="PLoS Genet.">
        <title>The Genome of Spironucleus salmonicida Highlights a Fish Pathogen Adapted to Fluctuating Environments.</title>
        <authorList>
            <person name="Xu F."/>
            <person name="Jerlstrom-Hultqvist J."/>
            <person name="Einarsson E."/>
            <person name="Astvaldsson A."/>
            <person name="Svard S.G."/>
            <person name="Andersson J.O."/>
        </authorList>
    </citation>
    <scope>NUCLEOTIDE SEQUENCE</scope>
    <source>
        <strain evidence="4">ATCC 50377</strain>
    </source>
</reference>
<dbReference type="SUPFAM" id="SSF56235">
    <property type="entry name" value="N-terminal nucleophile aminohydrolases (Ntn hydrolases)"/>
    <property type="match status" value="1"/>
</dbReference>
<sequence>MSSYDSDCGMFGPDGNVYQIDYANKAIELHGLGIALNLQNTTVFSVLCKKTSPLEIPCSTRYFQLTDDVYACVVGSLPDGRAALETLSNSLNQFTTYNDISPPISFITDTLSSIFERFTHYSQARPYGCSIFVSNGVELYSVVPSGEIFANYACVAGQKWQNARVEVEKLMGEEASTVDRYGHLKRSKNEGGKLKKMTEKEGVEKAQEVIKVVIEDIDNLMYIESLVVRSGRESQKSILELETVGGSVVE</sequence>
<dbReference type="PANTHER" id="PTHR11599">
    <property type="entry name" value="PROTEASOME SUBUNIT ALPHA/BETA"/>
    <property type="match status" value="1"/>
</dbReference>
<proteinExistence type="predicted"/>
<dbReference type="InterPro" id="IPR001353">
    <property type="entry name" value="Proteasome_sua/b"/>
</dbReference>
<evidence type="ECO:0000256" key="1">
    <source>
        <dbReference type="ARBA" id="ARBA00022942"/>
    </source>
</evidence>
<evidence type="ECO:0000313" key="3">
    <source>
        <dbReference type="EMBL" id="EST47861.1"/>
    </source>
</evidence>
<dbReference type="InterPro" id="IPR000426">
    <property type="entry name" value="Proteasome_asu_N"/>
</dbReference>
<accession>V6LVX8</accession>
<keyword evidence="1 3" id="KW-0647">Proteasome</keyword>
<name>V6LVX8_9EUKA</name>
<keyword evidence="5" id="KW-1185">Reference proteome</keyword>
<dbReference type="Proteomes" id="UP000018208">
    <property type="component" value="Unassembled WGS sequence"/>
</dbReference>
<evidence type="ECO:0000259" key="2">
    <source>
        <dbReference type="SMART" id="SM00948"/>
    </source>
</evidence>
<organism evidence="3">
    <name type="scientific">Spironucleus salmonicida</name>
    <dbReference type="NCBI Taxonomy" id="348837"/>
    <lineage>
        <taxon>Eukaryota</taxon>
        <taxon>Metamonada</taxon>
        <taxon>Diplomonadida</taxon>
        <taxon>Hexamitidae</taxon>
        <taxon>Hexamitinae</taxon>
        <taxon>Spironucleus</taxon>
    </lineage>
</organism>
<evidence type="ECO:0000313" key="4">
    <source>
        <dbReference type="EMBL" id="KAH0574265.1"/>
    </source>
</evidence>
<protein>
    <submittedName>
        <fullName evidence="3">20S proteasome alpha subunit 7</fullName>
    </submittedName>
</protein>
<dbReference type="SMART" id="SM00948">
    <property type="entry name" value="Proteasome_A_N"/>
    <property type="match status" value="1"/>
</dbReference>
<dbReference type="AlphaFoldDB" id="V6LVX8"/>
<reference evidence="4" key="2">
    <citation type="submission" date="2020-12" db="EMBL/GenBank/DDBJ databases">
        <title>New Spironucleus salmonicida genome in near-complete chromosomes.</title>
        <authorList>
            <person name="Xu F."/>
            <person name="Kurt Z."/>
            <person name="Jimenez-Gonzalez A."/>
            <person name="Astvaldsson A."/>
            <person name="Andersson J.O."/>
            <person name="Svard S.G."/>
        </authorList>
    </citation>
    <scope>NUCLEOTIDE SEQUENCE</scope>
    <source>
        <strain evidence="4">ATCC 50377</strain>
    </source>
</reference>
<gene>
    <name evidence="3" type="ORF">SS50377_12052</name>
    <name evidence="4" type="ORF">SS50377_24216</name>
</gene>
<dbReference type="Pfam" id="PF10584">
    <property type="entry name" value="Proteasome_A_N"/>
    <property type="match status" value="1"/>
</dbReference>
<dbReference type="OrthoDB" id="431557at2759"/>